<sequence length="421" mass="47148">MASSSAENKPGKRLGAANIALTSSFSDNKIPPQPQKLLKLTDATENLNETLKAPENSLLMFVTAEGLTHHPSRCPIGLPCADFSQIRALSLRAIDGYRFGFVRLGSDSEALRVRDRLNGRWVYGSQIHVSLAQRGSRDRFWKKKKGVTPPPIERLIVVCESPPQVSANTLRQVEGVIAGDNREVLDRCAIGWCKSPILNANLVEAMRSADIVGFQMMRISGDRVLLIFDDVGVRTRMLASDSMSKWFDRVVEWNEEDCAMGCRRVWISIFGVSIHAWSRETFERVMSHWGNVILMAKETLEPSSFERGRVLIETGVLDRIEERLELVVEGRKFSIRLSETDTFLRGPRCSCSRDTQDSSTDSERMENHSQDASAEQKDRVDVVRQFDKDKDVVEVGGADSKSGDEVAVEGIGTMVAWRKNE</sequence>
<feature type="region of interest" description="Disordered" evidence="1">
    <location>
        <begin position="348"/>
        <end position="380"/>
    </location>
</feature>
<name>A0ABR2FBF8_9ROSI</name>
<dbReference type="PANTHER" id="PTHR34427:SF5">
    <property type="entry name" value="DUF4283 DOMAIN-CONTAINING PROTEIN"/>
    <property type="match status" value="1"/>
</dbReference>
<dbReference type="EMBL" id="JBBPBM010000007">
    <property type="protein sequence ID" value="KAK8575647.1"/>
    <property type="molecule type" value="Genomic_DNA"/>
</dbReference>
<dbReference type="PANTHER" id="PTHR34427">
    <property type="entry name" value="DUF4283 DOMAIN PROTEIN"/>
    <property type="match status" value="1"/>
</dbReference>
<dbReference type="Proteomes" id="UP001472677">
    <property type="component" value="Unassembled WGS sequence"/>
</dbReference>
<dbReference type="InterPro" id="IPR035979">
    <property type="entry name" value="RBD_domain_sf"/>
</dbReference>
<organism evidence="2 3">
    <name type="scientific">Hibiscus sabdariffa</name>
    <name type="common">roselle</name>
    <dbReference type="NCBI Taxonomy" id="183260"/>
    <lineage>
        <taxon>Eukaryota</taxon>
        <taxon>Viridiplantae</taxon>
        <taxon>Streptophyta</taxon>
        <taxon>Embryophyta</taxon>
        <taxon>Tracheophyta</taxon>
        <taxon>Spermatophyta</taxon>
        <taxon>Magnoliopsida</taxon>
        <taxon>eudicotyledons</taxon>
        <taxon>Gunneridae</taxon>
        <taxon>Pentapetalae</taxon>
        <taxon>rosids</taxon>
        <taxon>malvids</taxon>
        <taxon>Malvales</taxon>
        <taxon>Malvaceae</taxon>
        <taxon>Malvoideae</taxon>
        <taxon>Hibiscus</taxon>
    </lineage>
</organism>
<protein>
    <recommendedName>
        <fullName evidence="4">DUF4283 domain-containing protein</fullName>
    </recommendedName>
</protein>
<comment type="caution">
    <text evidence="2">The sequence shown here is derived from an EMBL/GenBank/DDBJ whole genome shotgun (WGS) entry which is preliminary data.</text>
</comment>
<dbReference type="SUPFAM" id="SSF54928">
    <property type="entry name" value="RNA-binding domain, RBD"/>
    <property type="match status" value="1"/>
</dbReference>
<accession>A0ABR2FBF8</accession>
<evidence type="ECO:0000256" key="1">
    <source>
        <dbReference type="SAM" id="MobiDB-lite"/>
    </source>
</evidence>
<evidence type="ECO:0000313" key="3">
    <source>
        <dbReference type="Proteomes" id="UP001472677"/>
    </source>
</evidence>
<evidence type="ECO:0008006" key="4">
    <source>
        <dbReference type="Google" id="ProtNLM"/>
    </source>
</evidence>
<keyword evidence="3" id="KW-1185">Reference proteome</keyword>
<reference evidence="2 3" key="1">
    <citation type="journal article" date="2024" name="G3 (Bethesda)">
        <title>Genome assembly of Hibiscus sabdariffa L. provides insights into metabolisms of medicinal natural products.</title>
        <authorList>
            <person name="Kim T."/>
        </authorList>
    </citation>
    <scope>NUCLEOTIDE SEQUENCE [LARGE SCALE GENOMIC DNA]</scope>
    <source>
        <strain evidence="2">TK-2024</strain>
        <tissue evidence="2">Old leaves</tissue>
    </source>
</reference>
<proteinExistence type="predicted"/>
<gene>
    <name evidence="2" type="ORF">V6N12_063315</name>
</gene>
<evidence type="ECO:0000313" key="2">
    <source>
        <dbReference type="EMBL" id="KAK8575647.1"/>
    </source>
</evidence>
<feature type="compositionally biased region" description="Basic and acidic residues" evidence="1">
    <location>
        <begin position="361"/>
        <end position="380"/>
    </location>
</feature>